<name>A0A7W2AHT7_9BACL</name>
<comment type="similarity">
    <text evidence="1">Belongs to the thiolase-like superfamily. Chalcone/stilbene synthases family.</text>
</comment>
<dbReference type="Proteomes" id="UP000530514">
    <property type="component" value="Unassembled WGS sequence"/>
</dbReference>
<dbReference type="SUPFAM" id="SSF53901">
    <property type="entry name" value="Thiolase-like"/>
    <property type="match status" value="2"/>
</dbReference>
<evidence type="ECO:0000256" key="2">
    <source>
        <dbReference type="ARBA" id="ARBA00022679"/>
    </source>
</evidence>
<comment type="caution">
    <text evidence="7">The sequence shown here is derived from an EMBL/GenBank/DDBJ whole genome shotgun (WGS) entry which is preliminary data.</text>
</comment>
<dbReference type="InterPro" id="IPR011141">
    <property type="entry name" value="Polyketide_synthase_type-III"/>
</dbReference>
<evidence type="ECO:0000313" key="8">
    <source>
        <dbReference type="Proteomes" id="UP000530514"/>
    </source>
</evidence>
<gene>
    <name evidence="7" type="ORF">H1164_04415</name>
</gene>
<dbReference type="GO" id="GO:0030639">
    <property type="term" value="P:polyketide biosynthetic process"/>
    <property type="evidence" value="ECO:0007669"/>
    <property type="project" value="TreeGrafter"/>
</dbReference>
<feature type="domain" description="Chalcone/stilbene synthase C-terminal" evidence="6">
    <location>
        <begin position="219"/>
        <end position="352"/>
    </location>
</feature>
<evidence type="ECO:0000259" key="5">
    <source>
        <dbReference type="Pfam" id="PF00195"/>
    </source>
</evidence>
<dbReference type="PANTHER" id="PTHR11877">
    <property type="entry name" value="HYDROXYMETHYLGLUTARYL-COA SYNTHASE"/>
    <property type="match status" value="1"/>
</dbReference>
<keyword evidence="3" id="KW-0012">Acyltransferase</keyword>
<keyword evidence="2" id="KW-0808">Transferase</keyword>
<dbReference type="GO" id="GO:0016747">
    <property type="term" value="F:acyltransferase activity, transferring groups other than amino-acyl groups"/>
    <property type="evidence" value="ECO:0007669"/>
    <property type="project" value="InterPro"/>
</dbReference>
<evidence type="ECO:0000256" key="1">
    <source>
        <dbReference type="ARBA" id="ARBA00005531"/>
    </source>
</evidence>
<dbReference type="Gene3D" id="3.40.47.10">
    <property type="match status" value="2"/>
</dbReference>
<dbReference type="CDD" id="cd00831">
    <property type="entry name" value="CHS_like"/>
    <property type="match status" value="1"/>
</dbReference>
<evidence type="ECO:0000313" key="7">
    <source>
        <dbReference type="EMBL" id="MBA4542143.1"/>
    </source>
</evidence>
<accession>A0A7W2AHT7</accession>
<dbReference type="PIRSF" id="PIRSF000451">
    <property type="entry name" value="PKS_III"/>
    <property type="match status" value="1"/>
</dbReference>
<evidence type="ECO:0000256" key="4">
    <source>
        <dbReference type="PIRSR" id="PIRSR000451-1"/>
    </source>
</evidence>
<dbReference type="InterPro" id="IPR001099">
    <property type="entry name" value="Chalcone/stilbene_synt_N"/>
</dbReference>
<protein>
    <submittedName>
        <fullName evidence="7">Type III polyketide synthase</fullName>
    </submittedName>
</protein>
<dbReference type="InterPro" id="IPR016039">
    <property type="entry name" value="Thiolase-like"/>
</dbReference>
<dbReference type="RefSeq" id="WP_081943669.1">
    <property type="nucleotide sequence ID" value="NZ_JACEIP010000004.1"/>
</dbReference>
<dbReference type="Pfam" id="PF02797">
    <property type="entry name" value="Chal_sti_synt_C"/>
    <property type="match status" value="1"/>
</dbReference>
<dbReference type="Pfam" id="PF00195">
    <property type="entry name" value="Chal_sti_synt_N"/>
    <property type="match status" value="1"/>
</dbReference>
<dbReference type="PANTHER" id="PTHR11877:SF99">
    <property type="entry name" value="1,3,6,8-TETRAHYDROXYNAPHTHALENE SYNTHASE"/>
    <property type="match status" value="1"/>
</dbReference>
<keyword evidence="8" id="KW-1185">Reference proteome</keyword>
<proteinExistence type="inferred from homology"/>
<organism evidence="7 8">
    <name type="scientific">Thermoactinomyces daqus</name>
    <dbReference type="NCBI Taxonomy" id="1329516"/>
    <lineage>
        <taxon>Bacteria</taxon>
        <taxon>Bacillati</taxon>
        <taxon>Bacillota</taxon>
        <taxon>Bacilli</taxon>
        <taxon>Bacillales</taxon>
        <taxon>Thermoactinomycetaceae</taxon>
        <taxon>Thermoactinomyces</taxon>
    </lineage>
</organism>
<evidence type="ECO:0000256" key="3">
    <source>
        <dbReference type="ARBA" id="ARBA00023315"/>
    </source>
</evidence>
<dbReference type="AlphaFoldDB" id="A0A7W2AHT7"/>
<dbReference type="InterPro" id="IPR012328">
    <property type="entry name" value="Chalcone/stilbene_synt_C"/>
</dbReference>
<sequence>MPRLIAIGTAVPEYEVKQEEVRAFAKKLFGPSFQNIDRFLTVFENAAIDRRKFCKPREWFERNHSFAEKNQAYVESAIALGEKAIRSCLDKAGIGPEQIDHLFFVSTTGMSTPSIDAHLINRLQMSGSMKRTPIWGLGCAGGVAGLARAYEYTKAFPEANVLLLAVECCGLTFRNRDQSKSNLIATSLFVDGAAAVLVAGDQAAGCFSEAGPEILDSQSMMWPHSLDVMGWDVEDDGLKVVFSRDIPALVRARVRPVVDAFLLRHELDLSNIGTFIMHTGGRKVLEAYTEAFHTEKEKLKMSYEVLRDYGNMSSATVLFVLEKTVTQGGWTGTNGLMAAMGPGFSLEMVLLKWEPNLPNLSISGRLVAENEKMKEEVK</sequence>
<evidence type="ECO:0000259" key="6">
    <source>
        <dbReference type="Pfam" id="PF02797"/>
    </source>
</evidence>
<dbReference type="OrthoDB" id="9786288at2"/>
<feature type="active site" description="Acyl-thioester intermediate" evidence="4">
    <location>
        <position position="139"/>
    </location>
</feature>
<reference evidence="7 8" key="1">
    <citation type="submission" date="2020-07" db="EMBL/GenBank/DDBJ databases">
        <authorList>
            <person name="Feng H."/>
        </authorList>
    </citation>
    <scope>NUCLEOTIDE SEQUENCE [LARGE SCALE GENOMIC DNA]</scope>
    <source>
        <strain evidence="8">s-11</strain>
    </source>
</reference>
<dbReference type="EMBL" id="JACEIP010000004">
    <property type="protein sequence ID" value="MBA4542143.1"/>
    <property type="molecule type" value="Genomic_DNA"/>
</dbReference>
<feature type="domain" description="Chalcone/stilbene synthase N-terminal" evidence="5">
    <location>
        <begin position="4"/>
        <end position="201"/>
    </location>
</feature>